<feature type="signal peptide" evidence="1">
    <location>
        <begin position="1"/>
        <end position="15"/>
    </location>
</feature>
<dbReference type="AlphaFoldDB" id="A0A8J2S1V0"/>
<dbReference type="PANTHER" id="PTHR33236">
    <property type="entry name" value="INTRAFLAGELLAR TRANSPORT PROTEIN 122 FAMILY PROTEIN-RELATED"/>
    <property type="match status" value="1"/>
</dbReference>
<dbReference type="PANTHER" id="PTHR33236:SF5">
    <property type="entry name" value="CUB DOMAIN-CONTAINING PROTEIN"/>
    <property type="match status" value="1"/>
</dbReference>
<dbReference type="InterPro" id="IPR058698">
    <property type="entry name" value="CUB_metazoa"/>
</dbReference>
<organism evidence="3 4">
    <name type="scientific">Daphnia galeata</name>
    <dbReference type="NCBI Taxonomy" id="27404"/>
    <lineage>
        <taxon>Eukaryota</taxon>
        <taxon>Metazoa</taxon>
        <taxon>Ecdysozoa</taxon>
        <taxon>Arthropoda</taxon>
        <taxon>Crustacea</taxon>
        <taxon>Branchiopoda</taxon>
        <taxon>Diplostraca</taxon>
        <taxon>Cladocera</taxon>
        <taxon>Anomopoda</taxon>
        <taxon>Daphniidae</taxon>
        <taxon>Daphnia</taxon>
    </lineage>
</organism>
<evidence type="ECO:0000313" key="4">
    <source>
        <dbReference type="Proteomes" id="UP000789390"/>
    </source>
</evidence>
<evidence type="ECO:0000259" key="2">
    <source>
        <dbReference type="Pfam" id="PF26080"/>
    </source>
</evidence>
<dbReference type="Pfam" id="PF26080">
    <property type="entry name" value="CUB_animal"/>
    <property type="match status" value="1"/>
</dbReference>
<dbReference type="OrthoDB" id="6399630at2759"/>
<protein>
    <recommendedName>
        <fullName evidence="2">CUB domain-containing protein</fullName>
    </recommendedName>
</protein>
<reference evidence="3" key="1">
    <citation type="submission" date="2021-11" db="EMBL/GenBank/DDBJ databases">
        <authorList>
            <person name="Schell T."/>
        </authorList>
    </citation>
    <scope>NUCLEOTIDE SEQUENCE</scope>
    <source>
        <strain evidence="3">M5</strain>
    </source>
</reference>
<dbReference type="EMBL" id="CAKKLH010000296">
    <property type="protein sequence ID" value="CAH0109886.1"/>
    <property type="molecule type" value="Genomic_DNA"/>
</dbReference>
<gene>
    <name evidence="3" type="ORF">DGAL_LOCUS13376</name>
</gene>
<keyword evidence="1" id="KW-0732">Signal</keyword>
<sequence length="362" mass="38712">MLFASLLLCSCFVLASTSIAGREDDFLMYPLADMRHPEIPYHQHIPFLHYYLTSNQICYSVCTVTNGGDAFSITTPPAILVAADGELAGPTGSSYYANIAATHSASGTMIGDPRNITQSQQKATCLYDFLLITSARDPNTGFEADRFCGNQLNPSPGSLFQNPASPAITAFIPGTNLSVKVCIPMKPFRITYHTDHTEMAVDFNLPIIQAIADTTNTGFCLNYEETSNQICYSVCTVTNGGDAFSITTPPAILVAADGELAGPTGSSYYANIAATHSASGTMIGDPRNITQSQQKATCLYDFLLITSARDPNTGFEADRFCGNQLNPSPGSFFKNPASPAITAFIPGTNLSVKVCSKFDSDL</sequence>
<feature type="domain" description="CUB" evidence="2">
    <location>
        <begin position="55"/>
        <end position="225"/>
    </location>
</feature>
<proteinExistence type="predicted"/>
<comment type="caution">
    <text evidence="3">The sequence shown here is derived from an EMBL/GenBank/DDBJ whole genome shotgun (WGS) entry which is preliminary data.</text>
</comment>
<evidence type="ECO:0000256" key="1">
    <source>
        <dbReference type="SAM" id="SignalP"/>
    </source>
</evidence>
<keyword evidence="4" id="KW-1185">Reference proteome</keyword>
<feature type="chain" id="PRO_5035254806" description="CUB domain-containing protein" evidence="1">
    <location>
        <begin position="16"/>
        <end position="362"/>
    </location>
</feature>
<accession>A0A8J2S1V0</accession>
<dbReference type="Proteomes" id="UP000789390">
    <property type="component" value="Unassembled WGS sequence"/>
</dbReference>
<evidence type="ECO:0000313" key="3">
    <source>
        <dbReference type="EMBL" id="CAH0109886.1"/>
    </source>
</evidence>
<name>A0A8J2S1V0_9CRUS</name>